<dbReference type="InterPro" id="IPR007627">
    <property type="entry name" value="RNA_pol_sigma70_r2"/>
</dbReference>
<evidence type="ECO:0000313" key="8">
    <source>
        <dbReference type="Proteomes" id="UP000885826"/>
    </source>
</evidence>
<keyword evidence="2" id="KW-0805">Transcription regulation</keyword>
<dbReference type="InterPro" id="IPR013325">
    <property type="entry name" value="RNA_pol_sigma_r2"/>
</dbReference>
<dbReference type="InterPro" id="IPR039425">
    <property type="entry name" value="RNA_pol_sigma-70-like"/>
</dbReference>
<comment type="similarity">
    <text evidence="1">Belongs to the sigma-70 factor family. ECF subfamily.</text>
</comment>
<evidence type="ECO:0000256" key="3">
    <source>
        <dbReference type="ARBA" id="ARBA00023082"/>
    </source>
</evidence>
<dbReference type="SUPFAM" id="SSF88946">
    <property type="entry name" value="Sigma2 domain of RNA polymerase sigma factors"/>
    <property type="match status" value="1"/>
</dbReference>
<dbReference type="InterPro" id="IPR013324">
    <property type="entry name" value="RNA_pol_sigma_r3/r4-like"/>
</dbReference>
<dbReference type="GO" id="GO:0006352">
    <property type="term" value="P:DNA-templated transcription initiation"/>
    <property type="evidence" value="ECO:0007669"/>
    <property type="project" value="InterPro"/>
</dbReference>
<keyword evidence="4" id="KW-0804">Transcription</keyword>
<feature type="domain" description="RNA polymerase sigma-70 region 2" evidence="5">
    <location>
        <begin position="25"/>
        <end position="90"/>
    </location>
</feature>
<dbReference type="Proteomes" id="UP000885826">
    <property type="component" value="Unassembled WGS sequence"/>
</dbReference>
<dbReference type="EMBL" id="DRIG01000055">
    <property type="protein sequence ID" value="HEC78470.1"/>
    <property type="molecule type" value="Genomic_DNA"/>
</dbReference>
<dbReference type="Pfam" id="PF04542">
    <property type="entry name" value="Sigma70_r2"/>
    <property type="match status" value="1"/>
</dbReference>
<name>A0A9C9EM31_UNCW3</name>
<dbReference type="GO" id="GO:0003677">
    <property type="term" value="F:DNA binding"/>
    <property type="evidence" value="ECO:0007669"/>
    <property type="project" value="InterPro"/>
</dbReference>
<sequence>MSVDITELVRLCRNGDEKAMAEIIAIHKQLIFTIAYRMLHDHESSLDVCQETFIKAFRNIHRLRKPEYIKTWLCCIARNLIYDRLRKRKRQKNVSLEQIKEPSAPDQTARIRKRMIIQKALDRLKEQDRLLLVLFYYQNMDIKEIAGVVGKKPANIKTALSRARVRLRKELNGYEEELLSS</sequence>
<evidence type="ECO:0000256" key="4">
    <source>
        <dbReference type="ARBA" id="ARBA00023163"/>
    </source>
</evidence>
<evidence type="ECO:0000256" key="2">
    <source>
        <dbReference type="ARBA" id="ARBA00023015"/>
    </source>
</evidence>
<dbReference type="InterPro" id="IPR013249">
    <property type="entry name" value="RNA_pol_sigma70_r4_t2"/>
</dbReference>
<keyword evidence="3" id="KW-0731">Sigma factor</keyword>
<evidence type="ECO:0000313" key="7">
    <source>
        <dbReference type="EMBL" id="HEC78470.1"/>
    </source>
</evidence>
<reference evidence="7" key="1">
    <citation type="journal article" date="2020" name="mSystems">
        <title>Genome- and Community-Level Interaction Insights into Carbon Utilization and Element Cycling Functions of Hydrothermarchaeota in Hydrothermal Sediment.</title>
        <authorList>
            <person name="Zhou Z."/>
            <person name="Liu Y."/>
            <person name="Xu W."/>
            <person name="Pan J."/>
            <person name="Luo Z.H."/>
            <person name="Li M."/>
        </authorList>
    </citation>
    <scope>NUCLEOTIDE SEQUENCE</scope>
    <source>
        <strain evidence="7">HyVt-388</strain>
    </source>
</reference>
<dbReference type="Gene3D" id="1.10.10.10">
    <property type="entry name" value="Winged helix-like DNA-binding domain superfamily/Winged helix DNA-binding domain"/>
    <property type="match status" value="1"/>
</dbReference>
<dbReference type="PANTHER" id="PTHR43133:SF51">
    <property type="entry name" value="RNA POLYMERASE SIGMA FACTOR"/>
    <property type="match status" value="1"/>
</dbReference>
<dbReference type="InterPro" id="IPR014284">
    <property type="entry name" value="RNA_pol_sigma-70_dom"/>
</dbReference>
<protein>
    <submittedName>
        <fullName evidence="7">RNA polymerase sigma factor</fullName>
    </submittedName>
</protein>
<evidence type="ECO:0000259" key="6">
    <source>
        <dbReference type="Pfam" id="PF08281"/>
    </source>
</evidence>
<comment type="caution">
    <text evidence="7">The sequence shown here is derived from an EMBL/GenBank/DDBJ whole genome shotgun (WGS) entry which is preliminary data.</text>
</comment>
<dbReference type="GO" id="GO:0016987">
    <property type="term" value="F:sigma factor activity"/>
    <property type="evidence" value="ECO:0007669"/>
    <property type="project" value="UniProtKB-KW"/>
</dbReference>
<proteinExistence type="inferred from homology"/>
<feature type="domain" description="RNA polymerase sigma factor 70 region 4 type 2" evidence="6">
    <location>
        <begin position="115"/>
        <end position="167"/>
    </location>
</feature>
<dbReference type="Gene3D" id="1.10.1740.10">
    <property type="match status" value="1"/>
</dbReference>
<dbReference type="NCBIfam" id="TIGR02937">
    <property type="entry name" value="sigma70-ECF"/>
    <property type="match status" value="1"/>
</dbReference>
<dbReference type="AlphaFoldDB" id="A0A9C9EM31"/>
<accession>A0A9C9EM31</accession>
<evidence type="ECO:0000256" key="1">
    <source>
        <dbReference type="ARBA" id="ARBA00010641"/>
    </source>
</evidence>
<dbReference type="Pfam" id="PF08281">
    <property type="entry name" value="Sigma70_r4_2"/>
    <property type="match status" value="1"/>
</dbReference>
<dbReference type="PANTHER" id="PTHR43133">
    <property type="entry name" value="RNA POLYMERASE ECF-TYPE SIGMA FACTO"/>
    <property type="match status" value="1"/>
</dbReference>
<dbReference type="SUPFAM" id="SSF88659">
    <property type="entry name" value="Sigma3 and sigma4 domains of RNA polymerase sigma factors"/>
    <property type="match status" value="1"/>
</dbReference>
<evidence type="ECO:0000259" key="5">
    <source>
        <dbReference type="Pfam" id="PF04542"/>
    </source>
</evidence>
<organism evidence="7 8">
    <name type="scientific">candidate division WOR-3 bacterium</name>
    <dbReference type="NCBI Taxonomy" id="2052148"/>
    <lineage>
        <taxon>Bacteria</taxon>
        <taxon>Bacteria division WOR-3</taxon>
    </lineage>
</organism>
<gene>
    <name evidence="7" type="ORF">ENI34_04920</name>
</gene>
<dbReference type="InterPro" id="IPR036388">
    <property type="entry name" value="WH-like_DNA-bd_sf"/>
</dbReference>